<dbReference type="InterPro" id="IPR036782">
    <property type="entry name" value="NE0471-like_N"/>
</dbReference>
<protein>
    <submittedName>
        <fullName evidence="1">DUF2442 domain-containing protein</fullName>
    </submittedName>
</protein>
<name>A0A7K3NHE6_9BACT</name>
<comment type="caution">
    <text evidence="1">The sequence shown here is derived from an EMBL/GenBank/DDBJ whole genome shotgun (WGS) entry which is preliminary data.</text>
</comment>
<accession>A0A7K3NHE6</accession>
<dbReference type="Proteomes" id="UP000469724">
    <property type="component" value="Unassembled WGS sequence"/>
</dbReference>
<evidence type="ECO:0000313" key="1">
    <source>
        <dbReference type="EMBL" id="NDY55205.1"/>
    </source>
</evidence>
<dbReference type="InterPro" id="IPR018841">
    <property type="entry name" value="DUF2442"/>
</dbReference>
<keyword evidence="2" id="KW-1185">Reference proteome</keyword>
<dbReference type="Pfam" id="PF10387">
    <property type="entry name" value="DUF2442"/>
    <property type="match status" value="1"/>
</dbReference>
<evidence type="ECO:0000313" key="2">
    <source>
        <dbReference type="Proteomes" id="UP000469724"/>
    </source>
</evidence>
<dbReference type="EMBL" id="JAAGRQ010000001">
    <property type="protein sequence ID" value="NDY55205.1"/>
    <property type="molecule type" value="Genomic_DNA"/>
</dbReference>
<gene>
    <name evidence="1" type="ORF">G3N56_00400</name>
</gene>
<sequence length="86" mass="9442">MIPWEVKTAKPLPGYRLEVTFADGLRGVVDLSDVPHKGVFASWSDPAYFEQVRVDAETGTACWPNGADVAPDAMHEEVKQRQVSAV</sequence>
<dbReference type="SUPFAM" id="SSF143880">
    <property type="entry name" value="NE0471 N-terminal domain-like"/>
    <property type="match status" value="1"/>
</dbReference>
<reference evidence="1 2" key="1">
    <citation type="submission" date="2020-02" db="EMBL/GenBank/DDBJ databases">
        <title>Comparative genomics of sulfur disproportionating microorganisms.</title>
        <authorList>
            <person name="Ward L.M."/>
            <person name="Bertran E."/>
            <person name="Johnston D.T."/>
        </authorList>
    </citation>
    <scope>NUCLEOTIDE SEQUENCE [LARGE SCALE GENOMIC DNA]</scope>
    <source>
        <strain evidence="1 2">DSM 3696</strain>
    </source>
</reference>
<dbReference type="RefSeq" id="WP_163300259.1">
    <property type="nucleotide sequence ID" value="NZ_JAAGRQ010000001.1"/>
</dbReference>
<proteinExistence type="predicted"/>
<organism evidence="1 2">
    <name type="scientific">Desulfolutivibrio sulfodismutans</name>
    <dbReference type="NCBI Taxonomy" id="63561"/>
    <lineage>
        <taxon>Bacteria</taxon>
        <taxon>Pseudomonadati</taxon>
        <taxon>Thermodesulfobacteriota</taxon>
        <taxon>Desulfovibrionia</taxon>
        <taxon>Desulfovibrionales</taxon>
        <taxon>Desulfovibrionaceae</taxon>
        <taxon>Desulfolutivibrio</taxon>
    </lineage>
</organism>
<dbReference type="Gene3D" id="3.30.2020.10">
    <property type="entry name" value="NE0471-like N-terminal domain"/>
    <property type="match status" value="1"/>
</dbReference>
<dbReference type="AlphaFoldDB" id="A0A7K3NHE6"/>